<dbReference type="Proteomes" id="UP000198862">
    <property type="component" value="Unassembled WGS sequence"/>
</dbReference>
<feature type="compositionally biased region" description="Polar residues" evidence="5">
    <location>
        <begin position="162"/>
        <end position="178"/>
    </location>
</feature>
<name>A0A1I1PJY8_9GAMM</name>
<accession>A0A1I1PJY8</accession>
<dbReference type="PANTHER" id="PTHR30349:SF41">
    <property type="entry name" value="INTEGRASE_RECOMBINASE PROTEIN MJ0367-RELATED"/>
    <property type="match status" value="1"/>
</dbReference>
<dbReference type="RefSeq" id="WP_091987292.1">
    <property type="nucleotide sequence ID" value="NZ_FOLO01000032.1"/>
</dbReference>
<keyword evidence="3" id="KW-0238">DNA-binding</keyword>
<dbReference type="OrthoDB" id="8610787at2"/>
<dbReference type="GO" id="GO:0015074">
    <property type="term" value="P:DNA integration"/>
    <property type="evidence" value="ECO:0007669"/>
    <property type="project" value="UniProtKB-KW"/>
</dbReference>
<dbReference type="SUPFAM" id="SSF56349">
    <property type="entry name" value="DNA breaking-rejoining enzymes"/>
    <property type="match status" value="1"/>
</dbReference>
<keyword evidence="2" id="KW-0229">DNA integration</keyword>
<evidence type="ECO:0000256" key="3">
    <source>
        <dbReference type="ARBA" id="ARBA00023125"/>
    </source>
</evidence>
<feature type="domain" description="Tyr recombinase" evidence="6">
    <location>
        <begin position="196"/>
        <end position="436"/>
    </location>
</feature>
<evidence type="ECO:0000313" key="8">
    <source>
        <dbReference type="Proteomes" id="UP000198862"/>
    </source>
</evidence>
<dbReference type="PROSITE" id="PS51898">
    <property type="entry name" value="TYR_RECOMBINASE"/>
    <property type="match status" value="1"/>
</dbReference>
<evidence type="ECO:0000256" key="4">
    <source>
        <dbReference type="ARBA" id="ARBA00023172"/>
    </source>
</evidence>
<dbReference type="PANTHER" id="PTHR30349">
    <property type="entry name" value="PHAGE INTEGRASE-RELATED"/>
    <property type="match status" value="1"/>
</dbReference>
<evidence type="ECO:0000259" key="6">
    <source>
        <dbReference type="PROSITE" id="PS51898"/>
    </source>
</evidence>
<dbReference type="AlphaFoldDB" id="A0A1I1PJY8"/>
<dbReference type="InterPro" id="IPR050090">
    <property type="entry name" value="Tyrosine_recombinase_XerCD"/>
</dbReference>
<organism evidence="7 8">
    <name type="scientific">Pseudoalteromonas denitrificans DSM 6059</name>
    <dbReference type="NCBI Taxonomy" id="1123010"/>
    <lineage>
        <taxon>Bacteria</taxon>
        <taxon>Pseudomonadati</taxon>
        <taxon>Pseudomonadota</taxon>
        <taxon>Gammaproteobacteria</taxon>
        <taxon>Alteromonadales</taxon>
        <taxon>Pseudoalteromonadaceae</taxon>
        <taxon>Pseudoalteromonas</taxon>
    </lineage>
</organism>
<dbReference type="STRING" id="1123010.SAMN02745724_03495"/>
<protein>
    <submittedName>
        <fullName evidence="7">Phage integrase family protein</fullName>
    </submittedName>
</protein>
<dbReference type="Gene3D" id="1.10.443.10">
    <property type="entry name" value="Intergrase catalytic core"/>
    <property type="match status" value="1"/>
</dbReference>
<feature type="region of interest" description="Disordered" evidence="5">
    <location>
        <begin position="161"/>
        <end position="182"/>
    </location>
</feature>
<keyword evidence="8" id="KW-1185">Reference proteome</keyword>
<gene>
    <name evidence="7" type="ORF">SAMN02745724_03495</name>
</gene>
<dbReference type="InterPro" id="IPR002104">
    <property type="entry name" value="Integrase_catalytic"/>
</dbReference>
<evidence type="ECO:0000256" key="1">
    <source>
        <dbReference type="ARBA" id="ARBA00008857"/>
    </source>
</evidence>
<dbReference type="GO" id="GO:0006310">
    <property type="term" value="P:DNA recombination"/>
    <property type="evidence" value="ECO:0007669"/>
    <property type="project" value="UniProtKB-KW"/>
</dbReference>
<comment type="similarity">
    <text evidence="1">Belongs to the 'phage' integrase family.</text>
</comment>
<keyword evidence="4" id="KW-0233">DNA recombination</keyword>
<sequence>MKIELFNHKSLTMPVPFFVETNEVALELVDFIAMRDLHPQKIHKLYRKAKTKRLTDILQRVVYFINQLAAQEYEFMDDGRNKKGVGIDYRTANYENNMKPLIDTLRKGELSEESGEFEGAWKEESLEQYVKDWRAFYRYLTYRGIDHNMFMPDTIEKEYKPNQDSNLLSHTSYDNSQTGEEETAIDSRLKAKKENYSEDVISIEQFQKLYKELSEDDEVYAAMAFADITTFLRVSALTNDFPLFQTQLNPKFKPYPVAVRDSKIRSEIYESQYIFYNNKGGTVKKCILTADVHQEIHEKYINSKIVNYAERQSNFEDYYCKKKYAKQRDITKDMRFSWLKRNGTPVTVRDYQRALTRAGEKIGIDMHPHMLRHTGATQVVYEALCSITGNTEFSAVNEMVASDVHKIVQMQLGHKDIETTLLYIRTIEKFTKEAKLTYLINKVMSKGEGEKDLLLNKCFKKGLDAWKKAV</sequence>
<dbReference type="EMBL" id="FOLO01000032">
    <property type="protein sequence ID" value="SFD10179.1"/>
    <property type="molecule type" value="Genomic_DNA"/>
</dbReference>
<reference evidence="7 8" key="1">
    <citation type="submission" date="2016-10" db="EMBL/GenBank/DDBJ databases">
        <authorList>
            <person name="de Groot N.N."/>
        </authorList>
    </citation>
    <scope>NUCLEOTIDE SEQUENCE [LARGE SCALE GENOMIC DNA]</scope>
    <source>
        <strain evidence="7 8">DSM 6059</strain>
    </source>
</reference>
<dbReference type="InterPro" id="IPR013762">
    <property type="entry name" value="Integrase-like_cat_sf"/>
</dbReference>
<proteinExistence type="inferred from homology"/>
<dbReference type="CDD" id="cd00397">
    <property type="entry name" value="DNA_BRE_C"/>
    <property type="match status" value="1"/>
</dbReference>
<dbReference type="GO" id="GO:0003677">
    <property type="term" value="F:DNA binding"/>
    <property type="evidence" value="ECO:0007669"/>
    <property type="project" value="UniProtKB-KW"/>
</dbReference>
<evidence type="ECO:0000256" key="2">
    <source>
        <dbReference type="ARBA" id="ARBA00022908"/>
    </source>
</evidence>
<evidence type="ECO:0000256" key="5">
    <source>
        <dbReference type="SAM" id="MobiDB-lite"/>
    </source>
</evidence>
<dbReference type="InterPro" id="IPR011010">
    <property type="entry name" value="DNA_brk_join_enz"/>
</dbReference>
<evidence type="ECO:0000313" key="7">
    <source>
        <dbReference type="EMBL" id="SFD10179.1"/>
    </source>
</evidence>